<gene>
    <name evidence="2" type="ORF">HYPSUDRAFT_220780</name>
</gene>
<proteinExistence type="inferred from homology"/>
<dbReference type="EMBL" id="KN817719">
    <property type="protein sequence ID" value="KJA13716.1"/>
    <property type="molecule type" value="Genomic_DNA"/>
</dbReference>
<dbReference type="Proteomes" id="UP000054270">
    <property type="component" value="Unassembled WGS sequence"/>
</dbReference>
<dbReference type="OMA" id="LHYRADG"/>
<evidence type="ECO:0000256" key="1">
    <source>
        <dbReference type="ARBA" id="ARBA00007865"/>
    </source>
</evidence>
<dbReference type="PANTHER" id="PTHR31118">
    <property type="entry name" value="CYCLASE-LIKE PROTEIN 2"/>
    <property type="match status" value="1"/>
</dbReference>
<dbReference type="InterPro" id="IPR007325">
    <property type="entry name" value="KFase/CYL"/>
</dbReference>
<dbReference type="Gene3D" id="3.50.30.50">
    <property type="entry name" value="Putative cyclase"/>
    <property type="match status" value="1"/>
</dbReference>
<dbReference type="AlphaFoldDB" id="A0A0D2NAX7"/>
<accession>A0A0D2NAX7</accession>
<keyword evidence="3" id="KW-1185">Reference proteome</keyword>
<dbReference type="InterPro" id="IPR037175">
    <property type="entry name" value="KFase_sf"/>
</dbReference>
<dbReference type="GO" id="GO:0004061">
    <property type="term" value="F:arylformamidase activity"/>
    <property type="evidence" value="ECO:0007669"/>
    <property type="project" value="InterPro"/>
</dbReference>
<dbReference type="PANTHER" id="PTHR31118:SF12">
    <property type="entry name" value="CYCLASE-LIKE PROTEIN 2"/>
    <property type="match status" value="1"/>
</dbReference>
<protein>
    <recommendedName>
        <fullName evidence="4">Cyclase family protein</fullName>
    </recommendedName>
</protein>
<dbReference type="OrthoDB" id="7108654at2759"/>
<dbReference type="GO" id="GO:0019441">
    <property type="term" value="P:L-tryptophan catabolic process to kynurenine"/>
    <property type="evidence" value="ECO:0007669"/>
    <property type="project" value="InterPro"/>
</dbReference>
<evidence type="ECO:0000313" key="3">
    <source>
        <dbReference type="Proteomes" id="UP000054270"/>
    </source>
</evidence>
<evidence type="ECO:0008006" key="4">
    <source>
        <dbReference type="Google" id="ProtNLM"/>
    </source>
</evidence>
<comment type="similarity">
    <text evidence="1">Belongs to the Cyclase 1 superfamily.</text>
</comment>
<dbReference type="Pfam" id="PF04199">
    <property type="entry name" value="Cyclase"/>
    <property type="match status" value="1"/>
</dbReference>
<evidence type="ECO:0000313" key="2">
    <source>
        <dbReference type="EMBL" id="KJA13716.1"/>
    </source>
</evidence>
<dbReference type="STRING" id="945553.A0A0D2NAX7"/>
<sequence>MSSSSRFVDLSHPLNANTQIYPGDPPFTMTPHATHERDAYCVHRLALGTHTGTHIDAPLHFVSGGRAVSAIPLAACVGTPLVVDLSADGLQPREPIAWARLASHVDGALLGGDGARIVLINTGWAAAYYGTPAYLAHPYLLPEVAETLFARGVALVGTDTLSPDETPAEGAEGAHAFGFHERFLGAGGVIAENLTNLEALIAAQRAGGRWIVNLVPLRLDGADGSPVRAFAHSL</sequence>
<dbReference type="SUPFAM" id="SSF102198">
    <property type="entry name" value="Putative cyclase"/>
    <property type="match status" value="1"/>
</dbReference>
<organism evidence="2 3">
    <name type="scientific">Hypholoma sublateritium (strain FD-334 SS-4)</name>
    <dbReference type="NCBI Taxonomy" id="945553"/>
    <lineage>
        <taxon>Eukaryota</taxon>
        <taxon>Fungi</taxon>
        <taxon>Dikarya</taxon>
        <taxon>Basidiomycota</taxon>
        <taxon>Agaricomycotina</taxon>
        <taxon>Agaricomycetes</taxon>
        <taxon>Agaricomycetidae</taxon>
        <taxon>Agaricales</taxon>
        <taxon>Agaricineae</taxon>
        <taxon>Strophariaceae</taxon>
        <taxon>Hypholoma</taxon>
    </lineage>
</organism>
<reference evidence="3" key="1">
    <citation type="submission" date="2014-04" db="EMBL/GenBank/DDBJ databases">
        <title>Evolutionary Origins and Diversification of the Mycorrhizal Mutualists.</title>
        <authorList>
            <consortium name="DOE Joint Genome Institute"/>
            <consortium name="Mycorrhizal Genomics Consortium"/>
            <person name="Kohler A."/>
            <person name="Kuo A."/>
            <person name="Nagy L.G."/>
            <person name="Floudas D."/>
            <person name="Copeland A."/>
            <person name="Barry K.W."/>
            <person name="Cichocki N."/>
            <person name="Veneault-Fourrey C."/>
            <person name="LaButti K."/>
            <person name="Lindquist E.A."/>
            <person name="Lipzen A."/>
            <person name="Lundell T."/>
            <person name="Morin E."/>
            <person name="Murat C."/>
            <person name="Riley R."/>
            <person name="Ohm R."/>
            <person name="Sun H."/>
            <person name="Tunlid A."/>
            <person name="Henrissat B."/>
            <person name="Grigoriev I.V."/>
            <person name="Hibbett D.S."/>
            <person name="Martin F."/>
        </authorList>
    </citation>
    <scope>NUCLEOTIDE SEQUENCE [LARGE SCALE GENOMIC DNA]</scope>
    <source>
        <strain evidence="3">FD-334 SS-4</strain>
    </source>
</reference>
<name>A0A0D2NAX7_HYPSF</name>